<dbReference type="AlphaFoldDB" id="A0A8S9Z4R8"/>
<dbReference type="EMBL" id="JTDE01000714">
    <property type="protein sequence ID" value="KAF7260526.1"/>
    <property type="molecule type" value="Genomic_DNA"/>
</dbReference>
<dbReference type="Proteomes" id="UP000822476">
    <property type="component" value="Unassembled WGS sequence"/>
</dbReference>
<comment type="caution">
    <text evidence="2">The sequence shown here is derived from an EMBL/GenBank/DDBJ whole genome shotgun (WGS) entry which is preliminary data.</text>
</comment>
<evidence type="ECO:0000256" key="1">
    <source>
        <dbReference type="SAM" id="Phobius"/>
    </source>
</evidence>
<proteinExistence type="predicted"/>
<keyword evidence="3" id="KW-1185">Reference proteome</keyword>
<keyword evidence="1" id="KW-0472">Membrane</keyword>
<evidence type="ECO:0000313" key="3">
    <source>
        <dbReference type="Proteomes" id="UP000822476"/>
    </source>
</evidence>
<organism evidence="2 3">
    <name type="scientific">Paragonimus skrjabini miyazakii</name>
    <dbReference type="NCBI Taxonomy" id="59628"/>
    <lineage>
        <taxon>Eukaryota</taxon>
        <taxon>Metazoa</taxon>
        <taxon>Spiralia</taxon>
        <taxon>Lophotrochozoa</taxon>
        <taxon>Platyhelminthes</taxon>
        <taxon>Trematoda</taxon>
        <taxon>Digenea</taxon>
        <taxon>Plagiorchiida</taxon>
        <taxon>Troglotremata</taxon>
        <taxon>Troglotrematidae</taxon>
        <taxon>Paragonimus</taxon>
    </lineage>
</organism>
<sequence>MSLIGLKLALEKQNQAVASNTGIINLLSSNVSDNVTEMIEAHSLTHIHVQLQDHGEHFVLSCEVESGKPNHSVHIVCPMMSPRCFENCKRICEPTGCQLEPSLRRVNCIHHPQGIKGQINIRRFEYWIDKYDRNITGIWSCDHANIKSNPIEVLAMVRTPTTTTTTTTMKTTVTSSTSTSSMLARLATKEATTERSGVRSVMVVKLPVPDTHHGLDVSSPPRSDFSSHSSQFYPTSLENRNFVGSENITPVLREEEREASFDSQFETFLTFFASKTHFVLAFLVLLALSLITNVAFCFQLLRFNRQSASMNTFQLAKLAVAEQNETKPVNLRPGAQTPTKSGTDKVKMFNRAMRNSLSCQFDTSSSQTTGRLPTTSCLLHPYFELAMDSPNLQTVVQTAILPCDSLYSLRQVGEKH</sequence>
<protein>
    <submittedName>
        <fullName evidence="2">Uncharacterized protein</fullName>
    </submittedName>
</protein>
<feature type="transmembrane region" description="Helical" evidence="1">
    <location>
        <begin position="278"/>
        <end position="301"/>
    </location>
</feature>
<gene>
    <name evidence="2" type="ORF">EG68_02630</name>
</gene>
<accession>A0A8S9Z4R8</accession>
<reference evidence="2" key="1">
    <citation type="submission" date="2019-07" db="EMBL/GenBank/DDBJ databases">
        <title>Annotation for the trematode Paragonimus miyazaki's.</title>
        <authorList>
            <person name="Choi Y.-J."/>
        </authorList>
    </citation>
    <scope>NUCLEOTIDE SEQUENCE</scope>
    <source>
        <strain evidence="2">Japan</strain>
    </source>
</reference>
<dbReference type="OrthoDB" id="6288163at2759"/>
<evidence type="ECO:0000313" key="2">
    <source>
        <dbReference type="EMBL" id="KAF7260526.1"/>
    </source>
</evidence>
<keyword evidence="1" id="KW-1133">Transmembrane helix</keyword>
<name>A0A8S9Z4R8_9TREM</name>
<keyword evidence="1" id="KW-0812">Transmembrane</keyword>